<protein>
    <recommendedName>
        <fullName evidence="5">VPLPA-CTERM sorting domain-containing protein</fullName>
    </recommendedName>
</protein>
<accession>A0A840HZJ7</accession>
<dbReference type="EMBL" id="JACHOB010000001">
    <property type="protein sequence ID" value="MBB4658266.1"/>
    <property type="molecule type" value="Genomic_DNA"/>
</dbReference>
<name>A0A840HZJ7_9PROT</name>
<evidence type="ECO:0000256" key="2">
    <source>
        <dbReference type="SAM" id="SignalP"/>
    </source>
</evidence>
<keyword evidence="4" id="KW-1185">Reference proteome</keyword>
<dbReference type="RefSeq" id="WP_183815957.1">
    <property type="nucleotide sequence ID" value="NZ_JACHOB010000001.1"/>
</dbReference>
<proteinExistence type="predicted"/>
<evidence type="ECO:0000313" key="3">
    <source>
        <dbReference type="EMBL" id="MBB4658266.1"/>
    </source>
</evidence>
<feature type="transmembrane region" description="Helical" evidence="1">
    <location>
        <begin position="409"/>
        <end position="428"/>
    </location>
</feature>
<organism evidence="3 4">
    <name type="scientific">Parvularcula dongshanensis</name>
    <dbReference type="NCBI Taxonomy" id="1173995"/>
    <lineage>
        <taxon>Bacteria</taxon>
        <taxon>Pseudomonadati</taxon>
        <taxon>Pseudomonadota</taxon>
        <taxon>Alphaproteobacteria</taxon>
        <taxon>Parvularculales</taxon>
        <taxon>Parvularculaceae</taxon>
        <taxon>Parvularcula</taxon>
    </lineage>
</organism>
<gene>
    <name evidence="3" type="ORF">GGQ59_000766</name>
</gene>
<evidence type="ECO:0000256" key="1">
    <source>
        <dbReference type="SAM" id="Phobius"/>
    </source>
</evidence>
<keyword evidence="2" id="KW-0732">Signal</keyword>
<feature type="signal peptide" evidence="2">
    <location>
        <begin position="1"/>
        <end position="22"/>
    </location>
</feature>
<keyword evidence="1" id="KW-0472">Membrane</keyword>
<comment type="caution">
    <text evidence="3">The sequence shown here is derived from an EMBL/GenBank/DDBJ whole genome shotgun (WGS) entry which is preliminary data.</text>
</comment>
<feature type="chain" id="PRO_5032953534" description="VPLPA-CTERM sorting domain-containing protein" evidence="2">
    <location>
        <begin position="23"/>
        <end position="435"/>
    </location>
</feature>
<evidence type="ECO:0000313" key="4">
    <source>
        <dbReference type="Proteomes" id="UP000563524"/>
    </source>
</evidence>
<dbReference type="AlphaFoldDB" id="A0A840HZJ7"/>
<evidence type="ECO:0008006" key="5">
    <source>
        <dbReference type="Google" id="ProtNLM"/>
    </source>
</evidence>
<sequence>MRFSVLLSAATAALLAASPAWAQCEGAGTVVCAGADTDGFEDASDGVSLSVLPGASVTSEGDAIKLEGEGAYVLNEGAVEGGDEGIVVGAYATVVNDGTVVAGDKAIDADGLDGVSVVNTGSIEAGDKGVRIADSVGATLDNSGTITAVSEAFEGGDDAMLTNTGLIESTEEDGVQVQLGATIVNEGTIYGGTTNGDGIDIDGGLIVNRASGLIESRSTDLVFTEDGPEAGIDIDAPEVPGAVASVEILNDGVIRGEIGILEDYGNLDGHVIVNAGAIISTREFAIDLNIGDDLVELVEGGTFEGTVSLGEGEDDLLLTGIMDADVGGMPTLFDGGEGEDFVSFDPSVALGDIVSYVMSDVFEGAMALTFANEDGSLSTLSLIDFELFGIGAAGDQMVYSLSDLLGSPVPLPAGLPLFGTALGLGAVLRRRARRA</sequence>
<reference evidence="3 4" key="1">
    <citation type="submission" date="2020-08" db="EMBL/GenBank/DDBJ databases">
        <title>Genomic Encyclopedia of Type Strains, Phase IV (KMG-IV): sequencing the most valuable type-strain genomes for metagenomic binning, comparative biology and taxonomic classification.</title>
        <authorList>
            <person name="Goeker M."/>
        </authorList>
    </citation>
    <scope>NUCLEOTIDE SEQUENCE [LARGE SCALE GENOMIC DNA]</scope>
    <source>
        <strain evidence="3 4">DSM 102850</strain>
    </source>
</reference>
<keyword evidence="1" id="KW-0812">Transmembrane</keyword>
<keyword evidence="1" id="KW-1133">Transmembrane helix</keyword>
<dbReference type="Proteomes" id="UP000563524">
    <property type="component" value="Unassembled WGS sequence"/>
</dbReference>